<gene>
    <name evidence="2" type="ORF">EYC82_09945</name>
</gene>
<dbReference type="Proteomes" id="UP001143304">
    <property type="component" value="Unassembled WGS sequence"/>
</dbReference>
<comment type="caution">
    <text evidence="2">The sequence shown here is derived from an EMBL/GenBank/DDBJ whole genome shotgun (WGS) entry which is preliminary data.</text>
</comment>
<dbReference type="InterPro" id="IPR013100">
    <property type="entry name" value="LEH"/>
</dbReference>
<proteinExistence type="predicted"/>
<keyword evidence="2" id="KW-0378">Hydrolase</keyword>
<dbReference type="InterPro" id="IPR032710">
    <property type="entry name" value="NTF2-like_dom_sf"/>
</dbReference>
<feature type="domain" description="Limonene-1,2-epoxide hydrolase" evidence="1">
    <location>
        <begin position="2"/>
        <end position="115"/>
    </location>
</feature>
<name>A0ABT3T755_9GAMM</name>
<organism evidence="2 3">
    <name type="scientific">Candidatus Marimicrobium litorale</name>
    <dbReference type="NCBI Taxonomy" id="2518991"/>
    <lineage>
        <taxon>Bacteria</taxon>
        <taxon>Pseudomonadati</taxon>
        <taxon>Pseudomonadota</taxon>
        <taxon>Gammaproteobacteria</taxon>
        <taxon>Cellvibrionales</taxon>
        <taxon>Halieaceae</taxon>
        <taxon>Marimicrobium</taxon>
    </lineage>
</organism>
<dbReference type="RefSeq" id="WP_279249385.1">
    <property type="nucleotide sequence ID" value="NZ_SHNO01000001.1"/>
</dbReference>
<dbReference type="Pfam" id="PF07858">
    <property type="entry name" value="LEH"/>
    <property type="match status" value="1"/>
</dbReference>
<dbReference type="EMBL" id="SHNO01000001">
    <property type="protein sequence ID" value="MCX2977675.1"/>
    <property type="molecule type" value="Genomic_DNA"/>
</dbReference>
<sequence>MKNIATIRRFIVAWSRLDPVELSEFFTDDGAYHNMPMRPIVGKDNIKDFITVFSDSWTETDWQILNTVEEGNTEFCEGVDKTKSTAGDIDLPCFGVFEMENEKINVWRDYFDLGTYTTAMS</sequence>
<evidence type="ECO:0000313" key="2">
    <source>
        <dbReference type="EMBL" id="MCX2977675.1"/>
    </source>
</evidence>
<evidence type="ECO:0000313" key="3">
    <source>
        <dbReference type="Proteomes" id="UP001143304"/>
    </source>
</evidence>
<dbReference type="SUPFAM" id="SSF54427">
    <property type="entry name" value="NTF2-like"/>
    <property type="match status" value="1"/>
</dbReference>
<reference evidence="2" key="1">
    <citation type="submission" date="2019-02" db="EMBL/GenBank/DDBJ databases">
        <authorList>
            <person name="Li S.-H."/>
        </authorList>
    </citation>
    <scope>NUCLEOTIDE SEQUENCE</scope>
    <source>
        <strain evidence="2">IMCC11814</strain>
    </source>
</reference>
<protein>
    <submittedName>
        <fullName evidence="2">Limonene-1,2-epoxide hydrolase</fullName>
    </submittedName>
</protein>
<accession>A0ABT3T755</accession>
<dbReference type="Gene3D" id="3.10.450.50">
    <property type="match status" value="1"/>
</dbReference>
<dbReference type="GO" id="GO:0016787">
    <property type="term" value="F:hydrolase activity"/>
    <property type="evidence" value="ECO:0007669"/>
    <property type="project" value="UniProtKB-KW"/>
</dbReference>
<evidence type="ECO:0000259" key="1">
    <source>
        <dbReference type="Pfam" id="PF07858"/>
    </source>
</evidence>
<keyword evidence="3" id="KW-1185">Reference proteome</keyword>